<feature type="repeat" description="PPR" evidence="2">
    <location>
        <begin position="26"/>
        <end position="61"/>
    </location>
</feature>
<name>D8RQR4_SELML</name>
<dbReference type="InterPro" id="IPR046960">
    <property type="entry name" value="PPR_At4g14850-like_plant"/>
</dbReference>
<dbReference type="InterPro" id="IPR011990">
    <property type="entry name" value="TPR-like_helical_dom_sf"/>
</dbReference>
<reference evidence="3 4" key="1">
    <citation type="journal article" date="2011" name="Science">
        <title>The Selaginella genome identifies genetic changes associated with the evolution of vascular plants.</title>
        <authorList>
            <person name="Banks J.A."/>
            <person name="Nishiyama T."/>
            <person name="Hasebe M."/>
            <person name="Bowman J.L."/>
            <person name="Gribskov M."/>
            <person name="dePamphilis C."/>
            <person name="Albert V.A."/>
            <person name="Aono N."/>
            <person name="Aoyama T."/>
            <person name="Ambrose B.A."/>
            <person name="Ashton N.W."/>
            <person name="Axtell M.J."/>
            <person name="Barker E."/>
            <person name="Barker M.S."/>
            <person name="Bennetzen J.L."/>
            <person name="Bonawitz N.D."/>
            <person name="Chapple C."/>
            <person name="Cheng C."/>
            <person name="Correa L.G."/>
            <person name="Dacre M."/>
            <person name="DeBarry J."/>
            <person name="Dreyer I."/>
            <person name="Elias M."/>
            <person name="Engstrom E.M."/>
            <person name="Estelle M."/>
            <person name="Feng L."/>
            <person name="Finet C."/>
            <person name="Floyd S.K."/>
            <person name="Frommer W.B."/>
            <person name="Fujita T."/>
            <person name="Gramzow L."/>
            <person name="Gutensohn M."/>
            <person name="Harholt J."/>
            <person name="Hattori M."/>
            <person name="Heyl A."/>
            <person name="Hirai T."/>
            <person name="Hiwatashi Y."/>
            <person name="Ishikawa M."/>
            <person name="Iwata M."/>
            <person name="Karol K.G."/>
            <person name="Koehler B."/>
            <person name="Kolukisaoglu U."/>
            <person name="Kubo M."/>
            <person name="Kurata T."/>
            <person name="Lalonde S."/>
            <person name="Li K."/>
            <person name="Li Y."/>
            <person name="Litt A."/>
            <person name="Lyons E."/>
            <person name="Manning G."/>
            <person name="Maruyama T."/>
            <person name="Michael T.P."/>
            <person name="Mikami K."/>
            <person name="Miyazaki S."/>
            <person name="Morinaga S."/>
            <person name="Murata T."/>
            <person name="Mueller-Roeber B."/>
            <person name="Nelson D.R."/>
            <person name="Obara M."/>
            <person name="Oguri Y."/>
            <person name="Olmstead R.G."/>
            <person name="Onodera N."/>
            <person name="Petersen B.L."/>
            <person name="Pils B."/>
            <person name="Prigge M."/>
            <person name="Rensing S.A."/>
            <person name="Riano-Pachon D.M."/>
            <person name="Roberts A.W."/>
            <person name="Sato Y."/>
            <person name="Scheller H.V."/>
            <person name="Schulz B."/>
            <person name="Schulz C."/>
            <person name="Shakirov E.V."/>
            <person name="Shibagaki N."/>
            <person name="Shinohara N."/>
            <person name="Shippen D.E."/>
            <person name="Soerensen I."/>
            <person name="Sotooka R."/>
            <person name="Sugimoto N."/>
            <person name="Sugita M."/>
            <person name="Sumikawa N."/>
            <person name="Tanurdzic M."/>
            <person name="Theissen G."/>
            <person name="Ulvskov P."/>
            <person name="Wakazuki S."/>
            <person name="Weng J.K."/>
            <person name="Willats W.W."/>
            <person name="Wipf D."/>
            <person name="Wolf P.G."/>
            <person name="Yang L."/>
            <person name="Zimmer A.D."/>
            <person name="Zhu Q."/>
            <person name="Mitros T."/>
            <person name="Hellsten U."/>
            <person name="Loque D."/>
            <person name="Otillar R."/>
            <person name="Salamov A."/>
            <person name="Schmutz J."/>
            <person name="Shapiro H."/>
            <person name="Lindquist E."/>
            <person name="Lucas S."/>
            <person name="Rokhsar D."/>
            <person name="Grigoriev I.V."/>
        </authorList>
    </citation>
    <scope>NUCLEOTIDE SEQUENCE [LARGE SCALE GENOMIC DNA]</scope>
</reference>
<evidence type="ECO:0008006" key="5">
    <source>
        <dbReference type="Google" id="ProtNLM"/>
    </source>
</evidence>
<dbReference type="Proteomes" id="UP000001514">
    <property type="component" value="Unassembled WGS sequence"/>
</dbReference>
<dbReference type="HOGENOM" id="CLU_002706_0_0_1"/>
<keyword evidence="4" id="KW-1185">Reference proteome</keyword>
<dbReference type="PANTHER" id="PTHR47926:SF533">
    <property type="entry name" value="DYW DOMAIN-CONTAINING PROTEIN"/>
    <property type="match status" value="1"/>
</dbReference>
<dbReference type="AlphaFoldDB" id="D8RQR4"/>
<dbReference type="GO" id="GO:0003723">
    <property type="term" value="F:RNA binding"/>
    <property type="evidence" value="ECO:0007669"/>
    <property type="project" value="InterPro"/>
</dbReference>
<dbReference type="STRING" id="88036.D8RQR4"/>
<dbReference type="eggNOG" id="KOG4197">
    <property type="taxonomic scope" value="Eukaryota"/>
</dbReference>
<organism evidence="4">
    <name type="scientific">Selaginella moellendorffii</name>
    <name type="common">Spikemoss</name>
    <dbReference type="NCBI Taxonomy" id="88036"/>
    <lineage>
        <taxon>Eukaryota</taxon>
        <taxon>Viridiplantae</taxon>
        <taxon>Streptophyta</taxon>
        <taxon>Embryophyta</taxon>
        <taxon>Tracheophyta</taxon>
        <taxon>Lycopodiopsida</taxon>
        <taxon>Selaginellales</taxon>
        <taxon>Selaginellaceae</taxon>
        <taxon>Selaginella</taxon>
    </lineage>
</organism>
<proteinExistence type="predicted"/>
<dbReference type="PANTHER" id="PTHR47926">
    <property type="entry name" value="PENTATRICOPEPTIDE REPEAT-CONTAINING PROTEIN"/>
    <property type="match status" value="1"/>
</dbReference>
<protein>
    <recommendedName>
        <fullName evidence="5">Pentacotripeptide-repeat region of PRORP domain-containing protein</fullName>
    </recommendedName>
</protein>
<accession>D8RQR4</accession>
<feature type="non-terminal residue" evidence="3">
    <location>
        <position position="1"/>
    </location>
</feature>
<evidence type="ECO:0000256" key="2">
    <source>
        <dbReference type="PROSITE-ProRule" id="PRU00708"/>
    </source>
</evidence>
<sequence>TLLMAYAEARNLEIAQQIFRHIPEQNLDTWNGMLLSYARNAKLEYEAFAMFSAMVMDDITPDESCFVSLLVASTFSGKLSCGKSVFVSMILDFGISPTKSHYGCLVDLLARGGYLEDAANLIADMPFIPSRSEW</sequence>
<dbReference type="GO" id="GO:0009451">
    <property type="term" value="P:RNA modification"/>
    <property type="evidence" value="ECO:0007669"/>
    <property type="project" value="InterPro"/>
</dbReference>
<dbReference type="KEGG" id="smo:SELMODRAFT_71918"/>
<evidence type="ECO:0000313" key="3">
    <source>
        <dbReference type="EMBL" id="EFJ25500.1"/>
    </source>
</evidence>
<dbReference type="Gene3D" id="1.25.40.10">
    <property type="entry name" value="Tetratricopeptide repeat domain"/>
    <property type="match status" value="1"/>
</dbReference>
<evidence type="ECO:0000313" key="4">
    <source>
        <dbReference type="Proteomes" id="UP000001514"/>
    </source>
</evidence>
<dbReference type="EMBL" id="GL377586">
    <property type="protein sequence ID" value="EFJ25500.1"/>
    <property type="molecule type" value="Genomic_DNA"/>
</dbReference>
<dbReference type="PROSITE" id="PS51375">
    <property type="entry name" value="PPR"/>
    <property type="match status" value="1"/>
</dbReference>
<dbReference type="InParanoid" id="D8RQR4"/>
<dbReference type="InterPro" id="IPR002885">
    <property type="entry name" value="PPR_rpt"/>
</dbReference>
<dbReference type="Pfam" id="PF01535">
    <property type="entry name" value="PPR"/>
    <property type="match status" value="1"/>
</dbReference>
<dbReference type="Gramene" id="EFJ25500">
    <property type="protein sequence ID" value="EFJ25500"/>
    <property type="gene ID" value="SELMODRAFT_71918"/>
</dbReference>
<feature type="non-terminal residue" evidence="3">
    <location>
        <position position="134"/>
    </location>
</feature>
<gene>
    <name evidence="3" type="ORF">SELMODRAFT_71918</name>
</gene>
<keyword evidence="1" id="KW-0677">Repeat</keyword>
<evidence type="ECO:0000256" key="1">
    <source>
        <dbReference type="ARBA" id="ARBA00022737"/>
    </source>
</evidence>